<dbReference type="Proteomes" id="UP000886998">
    <property type="component" value="Unassembled WGS sequence"/>
</dbReference>
<dbReference type="Pfam" id="PF05380">
    <property type="entry name" value="Peptidase_A17"/>
    <property type="match status" value="1"/>
</dbReference>
<comment type="caution">
    <text evidence="1">The sequence shown here is derived from an EMBL/GenBank/DDBJ whole genome shotgun (WGS) entry which is preliminary data.</text>
</comment>
<keyword evidence="2" id="KW-1185">Reference proteome</keyword>
<dbReference type="PANTHER" id="PTHR47331:SF1">
    <property type="entry name" value="GAG-LIKE PROTEIN"/>
    <property type="match status" value="1"/>
</dbReference>
<protein>
    <submittedName>
        <fullName evidence="1">Uncharacterized protein</fullName>
    </submittedName>
</protein>
<gene>
    <name evidence="1" type="primary">AVEN_120729_1</name>
    <name evidence="1" type="ORF">TNIN_444621</name>
</gene>
<dbReference type="OrthoDB" id="6432332at2759"/>
<dbReference type="InterPro" id="IPR008042">
    <property type="entry name" value="Retrotrans_Pao"/>
</dbReference>
<dbReference type="PANTHER" id="PTHR47331">
    <property type="entry name" value="PHD-TYPE DOMAIN-CONTAINING PROTEIN"/>
    <property type="match status" value="1"/>
</dbReference>
<dbReference type="AlphaFoldDB" id="A0A8X6YNU5"/>
<evidence type="ECO:0000313" key="1">
    <source>
        <dbReference type="EMBL" id="GFY74311.1"/>
    </source>
</evidence>
<name>A0A8X6YNU5_9ARAC</name>
<reference evidence="1" key="1">
    <citation type="submission" date="2020-08" db="EMBL/GenBank/DDBJ databases">
        <title>Multicomponent nature underlies the extraordinary mechanical properties of spider dragline silk.</title>
        <authorList>
            <person name="Kono N."/>
            <person name="Nakamura H."/>
            <person name="Mori M."/>
            <person name="Yoshida Y."/>
            <person name="Ohtoshi R."/>
            <person name="Malay A.D."/>
            <person name="Moran D.A.P."/>
            <person name="Tomita M."/>
            <person name="Numata K."/>
            <person name="Arakawa K."/>
        </authorList>
    </citation>
    <scope>NUCLEOTIDE SEQUENCE</scope>
</reference>
<organism evidence="1 2">
    <name type="scientific">Trichonephila inaurata madagascariensis</name>
    <dbReference type="NCBI Taxonomy" id="2747483"/>
    <lineage>
        <taxon>Eukaryota</taxon>
        <taxon>Metazoa</taxon>
        <taxon>Ecdysozoa</taxon>
        <taxon>Arthropoda</taxon>
        <taxon>Chelicerata</taxon>
        <taxon>Arachnida</taxon>
        <taxon>Araneae</taxon>
        <taxon>Araneomorphae</taxon>
        <taxon>Entelegynae</taxon>
        <taxon>Araneoidea</taxon>
        <taxon>Nephilidae</taxon>
        <taxon>Trichonephila</taxon>
        <taxon>Trichonephila inaurata</taxon>
    </lineage>
</organism>
<sequence length="133" mass="14733">MGYPRADFIRKLLTGKCVQLDFGLAAIHTKLGLIVIRKETGLGFVDASKKAHAACIFVRSDGVKVTLVRAKSRDAPLKTLSIPRLELMACCIGTRLVNSVRTAFDLTVMKIAFWTESSAALWWIKEIGLLRIE</sequence>
<proteinExistence type="predicted"/>
<evidence type="ECO:0000313" key="2">
    <source>
        <dbReference type="Proteomes" id="UP000886998"/>
    </source>
</evidence>
<accession>A0A8X6YNU5</accession>
<dbReference type="EMBL" id="BMAV01020679">
    <property type="protein sequence ID" value="GFY74311.1"/>
    <property type="molecule type" value="Genomic_DNA"/>
</dbReference>